<protein>
    <submittedName>
        <fullName evidence="6">Succinate dehydrogenase/fumarate reductase, flavoprotein subunit</fullName>
    </submittedName>
</protein>
<feature type="domain" description="FAD-dependent oxidoreductase 2 FAD-binding" evidence="5">
    <location>
        <begin position="19"/>
        <end position="554"/>
    </location>
</feature>
<dbReference type="PANTHER" id="PTHR43400">
    <property type="entry name" value="FUMARATE REDUCTASE"/>
    <property type="match status" value="1"/>
</dbReference>
<evidence type="ECO:0000256" key="4">
    <source>
        <dbReference type="ARBA" id="ARBA00023002"/>
    </source>
</evidence>
<dbReference type="AlphaFoldDB" id="A0A1U9MHY5"/>
<dbReference type="OrthoDB" id="3178130at2"/>
<dbReference type="Pfam" id="PF00890">
    <property type="entry name" value="FAD_binding_2"/>
    <property type="match status" value="1"/>
</dbReference>
<name>A0A1U9MHY5_9HYPH</name>
<dbReference type="PANTHER" id="PTHR43400:SF10">
    <property type="entry name" value="3-OXOSTEROID 1-DEHYDROGENASE"/>
    <property type="match status" value="1"/>
</dbReference>
<accession>A0A1U9MHY5</accession>
<evidence type="ECO:0000256" key="1">
    <source>
        <dbReference type="ARBA" id="ARBA00001974"/>
    </source>
</evidence>
<dbReference type="Gene3D" id="3.50.50.60">
    <property type="entry name" value="FAD/NAD(P)-binding domain"/>
    <property type="match status" value="2"/>
</dbReference>
<reference evidence="6 7" key="1">
    <citation type="submission" date="2016-11" db="EMBL/GenBank/DDBJ databases">
        <title>Comparative genomics of Bartonella apis.</title>
        <authorList>
            <person name="Engel P."/>
        </authorList>
    </citation>
    <scope>NUCLEOTIDE SEQUENCE [LARGE SCALE GENOMIC DNA]</scope>
    <source>
        <strain evidence="6 7">BBC0122</strain>
    </source>
</reference>
<proteinExistence type="predicted"/>
<dbReference type="SUPFAM" id="SSF56425">
    <property type="entry name" value="Succinate dehydrogenase/fumarate reductase flavoprotein, catalytic domain"/>
    <property type="match status" value="1"/>
</dbReference>
<dbReference type="PRINTS" id="PR00411">
    <property type="entry name" value="PNDRDTASEI"/>
</dbReference>
<dbReference type="InterPro" id="IPR050315">
    <property type="entry name" value="FAD-oxidoreductase_2"/>
</dbReference>
<comment type="cofactor">
    <cofactor evidence="1">
        <name>FAD</name>
        <dbReference type="ChEBI" id="CHEBI:57692"/>
    </cofactor>
</comment>
<dbReference type="EMBL" id="CP015625">
    <property type="protein sequence ID" value="AQT47557.1"/>
    <property type="molecule type" value="Genomic_DNA"/>
</dbReference>
<dbReference type="Proteomes" id="UP000189632">
    <property type="component" value="Chromosome"/>
</dbReference>
<organism evidence="6 7">
    <name type="scientific">Bartonella choladocola</name>
    <dbReference type="NCBI Taxonomy" id="2750995"/>
    <lineage>
        <taxon>Bacteria</taxon>
        <taxon>Pseudomonadati</taxon>
        <taxon>Pseudomonadota</taxon>
        <taxon>Alphaproteobacteria</taxon>
        <taxon>Hyphomicrobiales</taxon>
        <taxon>Bartonellaceae</taxon>
        <taxon>Bartonella</taxon>
    </lineage>
</organism>
<evidence type="ECO:0000256" key="3">
    <source>
        <dbReference type="ARBA" id="ARBA00022827"/>
    </source>
</evidence>
<evidence type="ECO:0000313" key="7">
    <source>
        <dbReference type="Proteomes" id="UP000189632"/>
    </source>
</evidence>
<sequence>MLDHSLPETRNATPPQTVDILVFGAGAAGMTAALIAKLEGLDVLLCEKTGQVGGITATSGGTTWVPGTRLSVEAGVPDHVEDARKFLDHVVGNRGGNAQREAFLKSGPSAIDELTKKTDVRFVAAKAHPDYIEAEGGAFGGRALSPTAFDGRLLGEDFKRIRPPRSVFMGLGGMMVGRDELLKILNRFSSLNNFITTMKIVLRYFKDRLSYARGTRILMGNALVGQLFYSLKKNNVNIEFDTPLTKLIIDNGKIIGAEVDSPSGKRKIFARKGVVLATGGIAWNRHLRDLLYPEGTKENCLAPRSNTGDGVHSAMDIGAKLNASGDSPALWMPCSFYQDVNGELVVWPHIILDRAKPGLLAVNRNGERFVNESNSYHDFCMGAIKSSGQVPSIPAFLIVDDDFIHKYGLGLVLPNGVGLNAYLKKGYIKKADDLASLAKKLGINADNLQKTVARYNKFAETGNDADFGRGTSTMNRFNGDAAYSPNPCMGTIGKAPFYAVEVRPFDLASSAGLDCDEYGRVIDDHNNVIDGLFACGNDASSIFRGTYPGPGTTIGPAIVFGWRIAKYIAGKLPSSMT</sequence>
<dbReference type="GO" id="GO:0016491">
    <property type="term" value="F:oxidoreductase activity"/>
    <property type="evidence" value="ECO:0007669"/>
    <property type="project" value="UniProtKB-KW"/>
</dbReference>
<dbReference type="InterPro" id="IPR027477">
    <property type="entry name" value="Succ_DH/fumarate_Rdtase_cat_sf"/>
</dbReference>
<dbReference type="GO" id="GO:0008202">
    <property type="term" value="P:steroid metabolic process"/>
    <property type="evidence" value="ECO:0007669"/>
    <property type="project" value="UniProtKB-ARBA"/>
</dbReference>
<dbReference type="InterPro" id="IPR003953">
    <property type="entry name" value="FAD-dep_OxRdtase_2_FAD-bd"/>
</dbReference>
<keyword evidence="4" id="KW-0560">Oxidoreductase</keyword>
<keyword evidence="7" id="KW-1185">Reference proteome</keyword>
<keyword evidence="2" id="KW-0285">Flavoprotein</keyword>
<dbReference type="SUPFAM" id="SSF51905">
    <property type="entry name" value="FAD/NAD(P)-binding domain"/>
    <property type="match status" value="1"/>
</dbReference>
<evidence type="ECO:0000259" key="5">
    <source>
        <dbReference type="Pfam" id="PF00890"/>
    </source>
</evidence>
<dbReference type="RefSeq" id="WP_077992595.1">
    <property type="nucleotide sequence ID" value="NZ_CP015625.1"/>
</dbReference>
<dbReference type="KEGG" id="bapi:BBC0122_014500"/>
<evidence type="ECO:0000256" key="2">
    <source>
        <dbReference type="ARBA" id="ARBA00022630"/>
    </source>
</evidence>
<gene>
    <name evidence="6" type="ORF">BBC0122_014500</name>
</gene>
<evidence type="ECO:0000313" key="6">
    <source>
        <dbReference type="EMBL" id="AQT47557.1"/>
    </source>
</evidence>
<keyword evidence="3" id="KW-0274">FAD</keyword>
<dbReference type="InterPro" id="IPR036188">
    <property type="entry name" value="FAD/NAD-bd_sf"/>
</dbReference>